<keyword evidence="4" id="KW-1185">Reference proteome</keyword>
<gene>
    <name evidence="3" type="ORF">P4U43_08080</name>
</gene>
<evidence type="ECO:0000256" key="1">
    <source>
        <dbReference type="SAM" id="Coils"/>
    </source>
</evidence>
<feature type="region of interest" description="Disordered" evidence="2">
    <location>
        <begin position="71"/>
        <end position="103"/>
    </location>
</feature>
<evidence type="ECO:0000313" key="3">
    <source>
        <dbReference type="EMBL" id="MDF9277745.1"/>
    </source>
</evidence>
<name>A0ABT6CV22_9MICC</name>
<protein>
    <submittedName>
        <fullName evidence="3">Uncharacterized protein</fullName>
    </submittedName>
</protein>
<dbReference type="Proteomes" id="UP001220456">
    <property type="component" value="Unassembled WGS sequence"/>
</dbReference>
<keyword evidence="1" id="KW-0175">Coiled coil</keyword>
<sequence length="103" mass="11541">MGNISIEQTQQQARALLDSRIESITALVKARQRVADLKEQLVEAEREDKRAYVRAAKDGWSVEELKKLGLENATAGRRRTANRKSSQSTPQEHQDDAADSAHI</sequence>
<feature type="compositionally biased region" description="Basic and acidic residues" evidence="2">
    <location>
        <begin position="92"/>
        <end position="103"/>
    </location>
</feature>
<reference evidence="3 4" key="1">
    <citation type="journal article" date="2023" name="Int. J. Syst. Evol. Microbiol.">
        <title>Arthrobacter vasquezii sp. nov., isolated from a soil sample from Union Glacier, Antarctica.</title>
        <authorList>
            <person name="Valenzuela-Ibaceta F."/>
            <person name="Carrasco V."/>
            <person name="Lagos-Moraga S."/>
            <person name="Dietz-Vargas C."/>
            <person name="Navarro C.A."/>
            <person name="Perez-Donoso J.M."/>
        </authorList>
    </citation>
    <scope>NUCLEOTIDE SEQUENCE [LARGE SCALE GENOMIC DNA]</scope>
    <source>
        <strain evidence="3 4">EH-1B-1</strain>
    </source>
</reference>
<accession>A0ABT6CV22</accession>
<evidence type="ECO:0000313" key="4">
    <source>
        <dbReference type="Proteomes" id="UP001220456"/>
    </source>
</evidence>
<comment type="caution">
    <text evidence="3">The sequence shown here is derived from an EMBL/GenBank/DDBJ whole genome shotgun (WGS) entry which is preliminary data.</text>
</comment>
<proteinExistence type="predicted"/>
<dbReference type="RefSeq" id="WP_277358267.1">
    <property type="nucleotide sequence ID" value="NZ_JAROKN010000015.1"/>
</dbReference>
<feature type="coiled-coil region" evidence="1">
    <location>
        <begin position="27"/>
        <end position="54"/>
    </location>
</feature>
<evidence type="ECO:0000256" key="2">
    <source>
        <dbReference type="SAM" id="MobiDB-lite"/>
    </source>
</evidence>
<organism evidence="3 4">
    <name type="scientific">Arthrobacter vasquezii</name>
    <dbReference type="NCBI Taxonomy" id="2977629"/>
    <lineage>
        <taxon>Bacteria</taxon>
        <taxon>Bacillati</taxon>
        <taxon>Actinomycetota</taxon>
        <taxon>Actinomycetes</taxon>
        <taxon>Micrococcales</taxon>
        <taxon>Micrococcaceae</taxon>
        <taxon>Arthrobacter</taxon>
    </lineage>
</organism>
<dbReference type="EMBL" id="JAROKN010000015">
    <property type="protein sequence ID" value="MDF9277745.1"/>
    <property type="molecule type" value="Genomic_DNA"/>
</dbReference>